<feature type="chain" id="PRO_5018162194" evidence="1">
    <location>
        <begin position="27"/>
        <end position="295"/>
    </location>
</feature>
<evidence type="ECO:0000313" key="3">
    <source>
        <dbReference type="EMBL" id="KJL38466.1"/>
    </source>
</evidence>
<proteinExistence type="predicted"/>
<comment type="caution">
    <text evidence="3">The sequence shown here is derived from an EMBL/GenBank/DDBJ whole genome shotgun (WGS) entry which is preliminary data.</text>
</comment>
<dbReference type="OrthoDB" id="5561551at2"/>
<dbReference type="EMBL" id="JYIZ01000055">
    <property type="protein sequence ID" value="KJL38466.1"/>
    <property type="molecule type" value="Genomic_DNA"/>
</dbReference>
<protein>
    <submittedName>
        <fullName evidence="3">GDSL-like Lipase/Acylhydrolase</fullName>
    </submittedName>
</protein>
<dbReference type="InterPro" id="IPR036514">
    <property type="entry name" value="SGNH_hydro_sf"/>
</dbReference>
<name>A0A0M2H446_9MICO</name>
<accession>A0A0M2H446</accession>
<keyword evidence="4" id="KW-1185">Reference proteome</keyword>
<sequence length="295" mass="29652">MRSRRAAVAIPLGVLALSLAFTGCGAQPAAAPTVTRTPTPTATPTAEAGGVESIAVVGDSMSLAATACGEPTACVEQSWAIGTDAAVDSVATRLGALQGNTPSTTAIAKLGAKASWARGQVAALKAADPDVVLVLLGANDACAPSDDEVTGPDAFAADYAEVLAGVRSSAPGAAIVAYSVPDLLRLWELGRDDPETVEMWQASPSCRSLLADAGSDASDAVARRTAIADLVTSYNTSIQAACAATEGCTWDEGAVNATQFELEDVSTLDHFHASAAGQATLAAAAWPVVERALGL</sequence>
<evidence type="ECO:0000256" key="1">
    <source>
        <dbReference type="SAM" id="SignalP"/>
    </source>
</evidence>
<reference evidence="3 4" key="1">
    <citation type="submission" date="2015-02" db="EMBL/GenBank/DDBJ databases">
        <title>Draft genome sequences of ten Microbacterium spp. with emphasis on heavy metal contaminated environments.</title>
        <authorList>
            <person name="Corretto E."/>
        </authorList>
    </citation>
    <scope>NUCLEOTIDE SEQUENCE [LARGE SCALE GENOMIC DNA]</scope>
    <source>
        <strain evidence="3 4">DSM 12510</strain>
    </source>
</reference>
<evidence type="ECO:0000313" key="4">
    <source>
        <dbReference type="Proteomes" id="UP000033956"/>
    </source>
</evidence>
<dbReference type="SUPFAM" id="SSF52266">
    <property type="entry name" value="SGNH hydrolase"/>
    <property type="match status" value="1"/>
</dbReference>
<evidence type="ECO:0000259" key="2">
    <source>
        <dbReference type="Pfam" id="PF13472"/>
    </source>
</evidence>
<dbReference type="Gene3D" id="3.40.50.1110">
    <property type="entry name" value="SGNH hydrolase"/>
    <property type="match status" value="1"/>
</dbReference>
<keyword evidence="1" id="KW-0732">Signal</keyword>
<feature type="signal peptide" evidence="1">
    <location>
        <begin position="1"/>
        <end position="26"/>
    </location>
</feature>
<dbReference type="PROSITE" id="PS51257">
    <property type="entry name" value="PROKAR_LIPOPROTEIN"/>
    <property type="match status" value="1"/>
</dbReference>
<dbReference type="Proteomes" id="UP000033956">
    <property type="component" value="Unassembled WGS sequence"/>
</dbReference>
<dbReference type="AlphaFoldDB" id="A0A0M2H446"/>
<dbReference type="InterPro" id="IPR013830">
    <property type="entry name" value="SGNH_hydro"/>
</dbReference>
<dbReference type="Pfam" id="PF13472">
    <property type="entry name" value="Lipase_GDSL_2"/>
    <property type="match status" value="1"/>
</dbReference>
<dbReference type="RefSeq" id="WP_157004038.1">
    <property type="nucleotide sequence ID" value="NZ_BAAAUP010000003.1"/>
</dbReference>
<dbReference type="PATRIC" id="fig|92835.4.peg.2776"/>
<feature type="domain" description="SGNH hydrolase-type esterase" evidence="2">
    <location>
        <begin position="85"/>
        <end position="279"/>
    </location>
</feature>
<dbReference type="STRING" id="92835.RS81_02740"/>
<organism evidence="3 4">
    <name type="scientific">Microbacterium terrae</name>
    <dbReference type="NCBI Taxonomy" id="69369"/>
    <lineage>
        <taxon>Bacteria</taxon>
        <taxon>Bacillati</taxon>
        <taxon>Actinomycetota</taxon>
        <taxon>Actinomycetes</taxon>
        <taxon>Micrococcales</taxon>
        <taxon>Microbacteriaceae</taxon>
        <taxon>Microbacterium</taxon>
    </lineage>
</organism>
<gene>
    <name evidence="3" type="ORF">RS81_02740</name>
</gene>